<dbReference type="GO" id="GO:0071555">
    <property type="term" value="P:cell wall organization"/>
    <property type="evidence" value="ECO:0007669"/>
    <property type="project" value="UniProtKB-KW"/>
</dbReference>
<dbReference type="InterPro" id="IPR001967">
    <property type="entry name" value="Peptidase_S11_N"/>
</dbReference>
<comment type="similarity">
    <text evidence="1 9">Belongs to the peptidase S11 family.</text>
</comment>
<keyword evidence="11" id="KW-0121">Carboxypeptidase</keyword>
<dbReference type="PANTHER" id="PTHR21581">
    <property type="entry name" value="D-ALANYL-D-ALANINE CARBOXYPEPTIDASE"/>
    <property type="match status" value="1"/>
</dbReference>
<evidence type="ECO:0000256" key="8">
    <source>
        <dbReference type="PIRSR" id="PIRSR618044-2"/>
    </source>
</evidence>
<name>A0A3M7TWT2_9BACI</name>
<comment type="caution">
    <text evidence="11">The sequence shown here is derived from an EMBL/GenBank/DDBJ whole genome shotgun (WGS) entry which is preliminary data.</text>
</comment>
<feature type="active site" description="Acyl-ester intermediate" evidence="7">
    <location>
        <position position="62"/>
    </location>
</feature>
<dbReference type="AlphaFoldDB" id="A0A3M7TWT2"/>
<keyword evidence="2" id="KW-0732">Signal</keyword>
<dbReference type="GO" id="GO:0006508">
    <property type="term" value="P:proteolysis"/>
    <property type="evidence" value="ECO:0007669"/>
    <property type="project" value="InterPro"/>
</dbReference>
<dbReference type="Gene3D" id="3.40.710.10">
    <property type="entry name" value="DD-peptidase/beta-lactamase superfamily"/>
    <property type="match status" value="1"/>
</dbReference>
<dbReference type="PRINTS" id="PR00725">
    <property type="entry name" value="DADACBPTASE1"/>
</dbReference>
<dbReference type="GO" id="GO:0009252">
    <property type="term" value="P:peptidoglycan biosynthetic process"/>
    <property type="evidence" value="ECO:0007669"/>
    <property type="project" value="UniProtKB-KW"/>
</dbReference>
<reference evidence="11 12" key="1">
    <citation type="submission" date="2018-10" db="EMBL/GenBank/DDBJ databases">
        <title>Bacillus Keqinensis sp. nov., a moderately halophilic bacterium isolated from a saline-alkaline lake.</title>
        <authorList>
            <person name="Wang H."/>
        </authorList>
    </citation>
    <scope>NUCLEOTIDE SEQUENCE [LARGE SCALE GENOMIC DNA]</scope>
    <source>
        <strain evidence="11 12">KQ-3</strain>
    </source>
</reference>
<keyword evidence="11" id="KW-0645">Protease</keyword>
<keyword evidence="3" id="KW-0378">Hydrolase</keyword>
<dbReference type="GO" id="GO:0008360">
    <property type="term" value="P:regulation of cell shape"/>
    <property type="evidence" value="ECO:0007669"/>
    <property type="project" value="UniProtKB-KW"/>
</dbReference>
<dbReference type="Pfam" id="PF00768">
    <property type="entry name" value="Peptidase_S11"/>
    <property type="match status" value="1"/>
</dbReference>
<dbReference type="InterPro" id="IPR012338">
    <property type="entry name" value="Beta-lactam/transpept-like"/>
</dbReference>
<evidence type="ECO:0000256" key="3">
    <source>
        <dbReference type="ARBA" id="ARBA00022801"/>
    </source>
</evidence>
<dbReference type="SUPFAM" id="SSF56601">
    <property type="entry name" value="beta-lactamase/transpeptidase-like"/>
    <property type="match status" value="1"/>
</dbReference>
<dbReference type="Proteomes" id="UP000278746">
    <property type="component" value="Unassembled WGS sequence"/>
</dbReference>
<dbReference type="EMBL" id="RHIB01000001">
    <property type="protein sequence ID" value="RNA69244.1"/>
    <property type="molecule type" value="Genomic_DNA"/>
</dbReference>
<keyword evidence="12" id="KW-1185">Reference proteome</keyword>
<evidence type="ECO:0000256" key="5">
    <source>
        <dbReference type="ARBA" id="ARBA00022984"/>
    </source>
</evidence>
<evidence type="ECO:0000256" key="6">
    <source>
        <dbReference type="ARBA" id="ARBA00023316"/>
    </source>
</evidence>
<evidence type="ECO:0000256" key="2">
    <source>
        <dbReference type="ARBA" id="ARBA00022729"/>
    </source>
</evidence>
<organism evidence="11 12">
    <name type="scientific">Alteribacter keqinensis</name>
    <dbReference type="NCBI Taxonomy" id="2483800"/>
    <lineage>
        <taxon>Bacteria</taxon>
        <taxon>Bacillati</taxon>
        <taxon>Bacillota</taxon>
        <taxon>Bacilli</taxon>
        <taxon>Bacillales</taxon>
        <taxon>Bacillaceae</taxon>
        <taxon>Alteribacter</taxon>
    </lineage>
</organism>
<evidence type="ECO:0000256" key="7">
    <source>
        <dbReference type="PIRSR" id="PIRSR618044-1"/>
    </source>
</evidence>
<evidence type="ECO:0000313" key="12">
    <source>
        <dbReference type="Proteomes" id="UP000278746"/>
    </source>
</evidence>
<evidence type="ECO:0000313" key="11">
    <source>
        <dbReference type="EMBL" id="RNA69244.1"/>
    </source>
</evidence>
<dbReference type="InterPro" id="IPR018044">
    <property type="entry name" value="Peptidase_S11"/>
</dbReference>
<dbReference type="GO" id="GO:0009002">
    <property type="term" value="F:serine-type D-Ala-D-Ala carboxypeptidase activity"/>
    <property type="evidence" value="ECO:0007669"/>
    <property type="project" value="InterPro"/>
</dbReference>
<sequence>MRKTNYPIIFSLLFIITLTSFPSLPEAGKPSDLYSEAAVVIDARTGEVLYEKNAYRTMYPASITKIITTIVALEEAGLSDDVQVSFDAVNVIGSRVYLLEEEILPLEQLLHGIMISSGNDASIAVAEHIDGSVKAFADRMNAFVTEKVGVENSNFTNPHGLFEEEHVTTAYDMARISAYAMGNEQFREIVGTKSLDWKGEGWETTLYNHHDLMRQNDHITGVKNGYVRRSGYTLVTSAFDGDTEVIVVTLNSPSRLFAYNDTNKLIDYSLAEYETQVLSLADEDLLTNHIIPEELAVTTRRGEDIKYEVREEGEIIVTGKGNRKIAHIDLEKRYLTDLPSYIIPSDKETTVVKKQEEPIKKSIALWFILSGFNKVFNR</sequence>
<keyword evidence="5" id="KW-0573">Peptidoglycan synthesis</keyword>
<evidence type="ECO:0000256" key="4">
    <source>
        <dbReference type="ARBA" id="ARBA00022960"/>
    </source>
</evidence>
<dbReference type="OrthoDB" id="9791132at2"/>
<evidence type="ECO:0000256" key="1">
    <source>
        <dbReference type="ARBA" id="ARBA00007164"/>
    </source>
</evidence>
<evidence type="ECO:0000256" key="9">
    <source>
        <dbReference type="RuleBase" id="RU004016"/>
    </source>
</evidence>
<keyword evidence="4" id="KW-0133">Cell shape</keyword>
<evidence type="ECO:0000259" key="10">
    <source>
        <dbReference type="Pfam" id="PF00768"/>
    </source>
</evidence>
<proteinExistence type="inferred from homology"/>
<feature type="active site" evidence="7">
    <location>
        <position position="117"/>
    </location>
</feature>
<dbReference type="PANTHER" id="PTHR21581:SF6">
    <property type="entry name" value="TRAFFICKING PROTEIN PARTICLE COMPLEX SUBUNIT 12"/>
    <property type="match status" value="1"/>
</dbReference>
<protein>
    <submittedName>
        <fullName evidence="11">D-alanyl-D-alanine carboxypeptidase</fullName>
    </submittedName>
</protein>
<feature type="binding site" evidence="8">
    <location>
        <position position="223"/>
    </location>
    <ligand>
        <name>substrate</name>
    </ligand>
</feature>
<dbReference type="RefSeq" id="WP_122896765.1">
    <property type="nucleotide sequence ID" value="NZ_RHIB01000001.1"/>
</dbReference>
<gene>
    <name evidence="11" type="ORF">EBO34_04660</name>
</gene>
<accession>A0A3M7TWT2</accession>
<keyword evidence="6" id="KW-0961">Cell wall biogenesis/degradation</keyword>
<feature type="active site" description="Proton acceptor" evidence="7">
    <location>
        <position position="65"/>
    </location>
</feature>
<feature type="domain" description="Peptidase S11 D-alanyl-D-alanine carboxypeptidase A N-terminal" evidence="10">
    <location>
        <begin position="30"/>
        <end position="253"/>
    </location>
</feature>